<keyword evidence="2" id="KW-1185">Reference proteome</keyword>
<accession>A0ACC0TZB5</accession>
<evidence type="ECO:0000313" key="2">
    <source>
        <dbReference type="Proteomes" id="UP001207468"/>
    </source>
</evidence>
<sequence length="82" mass="9002">MPSANVWIGVISISSLLHTSGDARELHDGAPMFLGYSNQRARMRSRLRSVKVADLFHHLSSSCVISITAIVGSCHEQRTPQI</sequence>
<comment type="caution">
    <text evidence="1">The sequence shown here is derived from an EMBL/GenBank/DDBJ whole genome shotgun (WGS) entry which is preliminary data.</text>
</comment>
<protein>
    <submittedName>
        <fullName evidence="1">Uncharacterized protein</fullName>
    </submittedName>
</protein>
<evidence type="ECO:0000313" key="1">
    <source>
        <dbReference type="EMBL" id="KAI9452744.1"/>
    </source>
</evidence>
<dbReference type="Proteomes" id="UP001207468">
    <property type="component" value="Unassembled WGS sequence"/>
</dbReference>
<gene>
    <name evidence="1" type="ORF">F5148DRAFT_1235396</name>
</gene>
<dbReference type="EMBL" id="JAGFNK010000327">
    <property type="protein sequence ID" value="KAI9452744.1"/>
    <property type="molecule type" value="Genomic_DNA"/>
</dbReference>
<organism evidence="1 2">
    <name type="scientific">Russula earlei</name>
    <dbReference type="NCBI Taxonomy" id="71964"/>
    <lineage>
        <taxon>Eukaryota</taxon>
        <taxon>Fungi</taxon>
        <taxon>Dikarya</taxon>
        <taxon>Basidiomycota</taxon>
        <taxon>Agaricomycotina</taxon>
        <taxon>Agaricomycetes</taxon>
        <taxon>Russulales</taxon>
        <taxon>Russulaceae</taxon>
        <taxon>Russula</taxon>
    </lineage>
</organism>
<proteinExistence type="predicted"/>
<reference evidence="1" key="1">
    <citation type="submission" date="2021-03" db="EMBL/GenBank/DDBJ databases">
        <title>Evolutionary priming and transition to the ectomycorrhizal habit in an iconic lineage of mushroom-forming fungi: is preadaptation a requirement?</title>
        <authorList>
            <consortium name="DOE Joint Genome Institute"/>
            <person name="Looney B.P."/>
            <person name="Miyauchi S."/>
            <person name="Morin E."/>
            <person name="Drula E."/>
            <person name="Courty P.E."/>
            <person name="Chicoki N."/>
            <person name="Fauchery L."/>
            <person name="Kohler A."/>
            <person name="Kuo A."/>
            <person name="LaButti K."/>
            <person name="Pangilinan J."/>
            <person name="Lipzen A."/>
            <person name="Riley R."/>
            <person name="Andreopoulos W."/>
            <person name="He G."/>
            <person name="Johnson J."/>
            <person name="Barry K.W."/>
            <person name="Grigoriev I.V."/>
            <person name="Nagy L."/>
            <person name="Hibbett D."/>
            <person name="Henrissat B."/>
            <person name="Matheny P.B."/>
            <person name="Labbe J."/>
            <person name="Martin A.F."/>
        </authorList>
    </citation>
    <scope>NUCLEOTIDE SEQUENCE</scope>
    <source>
        <strain evidence="1">BPL698</strain>
    </source>
</reference>
<name>A0ACC0TZB5_9AGAM</name>